<reference evidence="3 4" key="1">
    <citation type="submission" date="2023-08" db="EMBL/GenBank/DDBJ databases">
        <title>Draft genome sequence of Thermococcus waiotapuensis WT1T, a thermophilic sulphur-dependent archaeon from order Thermococcales.</title>
        <authorList>
            <person name="Manners S.H."/>
            <person name="Carere C.R."/>
            <person name="Dhami M.K."/>
            <person name="Dobson R.C.J."/>
            <person name="Stott M.B."/>
        </authorList>
    </citation>
    <scope>NUCLEOTIDE SEQUENCE [LARGE SCALE GENOMIC DNA]</scope>
    <source>
        <strain evidence="3 4">WT1</strain>
    </source>
</reference>
<evidence type="ECO:0000313" key="3">
    <source>
        <dbReference type="EMBL" id="MDV3103788.1"/>
    </source>
</evidence>
<keyword evidence="4" id="KW-1185">Reference proteome</keyword>
<gene>
    <name evidence="3" type="ORF">RBI02_04410</name>
</gene>
<evidence type="ECO:0000259" key="2">
    <source>
        <dbReference type="Pfam" id="PF13559"/>
    </source>
</evidence>
<dbReference type="Pfam" id="PF13559">
    <property type="entry name" value="DUF4129"/>
    <property type="match status" value="1"/>
</dbReference>
<dbReference type="RefSeq" id="WP_315341185.1">
    <property type="nucleotide sequence ID" value="NZ_JAVDZE010000002.1"/>
</dbReference>
<keyword evidence="1" id="KW-1133">Transmembrane helix</keyword>
<keyword evidence="1" id="KW-0812">Transmembrane</keyword>
<keyword evidence="1" id="KW-0472">Membrane</keyword>
<sequence>MSTRVRALTIMAIILTLMTLTFNHTARSSDSKTSESGPAVWPLLLSLAVIMSIVVIILLLLSWEDIKLKRKDLYRENVFSHLVRNALVIMLALLAIYFISKSSPAHSPINPINNTPEGTGNIGIPQPSNVSIGNSTIEGGWAHNTAWNNTVWIGYAAGIALIVMLAVFAIGYYREVMKRRAKKRIREKAKAFDRKLEDTGLGMFPDPREAVVGIYKNAVLWLEYLGLPYKESWTHWEHVEHTKYRKEAFLALTRLFEKAKYAPERVTWEDAEEALKAYKEIRGDLGEG</sequence>
<proteinExistence type="predicted"/>
<dbReference type="Proteomes" id="UP001245683">
    <property type="component" value="Unassembled WGS sequence"/>
</dbReference>
<dbReference type="EMBL" id="JAVDZE010000002">
    <property type="protein sequence ID" value="MDV3103788.1"/>
    <property type="molecule type" value="Genomic_DNA"/>
</dbReference>
<name>A0AAE4NVV3_9EURY</name>
<comment type="caution">
    <text evidence="3">The sequence shown here is derived from an EMBL/GenBank/DDBJ whole genome shotgun (WGS) entry which is preliminary data.</text>
</comment>
<feature type="domain" description="Protein-glutamine gamma-glutamyltransferase-like C-terminal" evidence="2">
    <location>
        <begin position="215"/>
        <end position="278"/>
    </location>
</feature>
<accession>A0AAE4NVV3</accession>
<protein>
    <submittedName>
        <fullName evidence="3">DUF4129 domain-containing protein</fullName>
    </submittedName>
</protein>
<feature type="transmembrane region" description="Helical" evidence="1">
    <location>
        <begin position="39"/>
        <end position="61"/>
    </location>
</feature>
<evidence type="ECO:0000256" key="1">
    <source>
        <dbReference type="SAM" id="Phobius"/>
    </source>
</evidence>
<evidence type="ECO:0000313" key="4">
    <source>
        <dbReference type="Proteomes" id="UP001245683"/>
    </source>
</evidence>
<organism evidence="3 4">
    <name type="scientific">Thermococcus waiotapuensis</name>
    <dbReference type="NCBI Taxonomy" id="90909"/>
    <lineage>
        <taxon>Archaea</taxon>
        <taxon>Methanobacteriati</taxon>
        <taxon>Methanobacteriota</taxon>
        <taxon>Thermococci</taxon>
        <taxon>Thermococcales</taxon>
        <taxon>Thermococcaceae</taxon>
        <taxon>Thermococcus</taxon>
    </lineage>
</organism>
<dbReference type="AlphaFoldDB" id="A0AAE4NVV3"/>
<dbReference type="InterPro" id="IPR025403">
    <property type="entry name" value="TgpA-like_C"/>
</dbReference>
<feature type="transmembrane region" description="Helical" evidence="1">
    <location>
        <begin position="152"/>
        <end position="173"/>
    </location>
</feature>
<feature type="transmembrane region" description="Helical" evidence="1">
    <location>
        <begin position="82"/>
        <end position="100"/>
    </location>
</feature>